<proteinExistence type="predicted"/>
<name>A0A6J6SBM9_9ZZZZ</name>
<evidence type="ECO:0000313" key="1">
    <source>
        <dbReference type="EMBL" id="CAB4732226.1"/>
    </source>
</evidence>
<accession>A0A6J6SBM9</accession>
<gene>
    <name evidence="1" type="ORF">UFOPK2754_00556</name>
</gene>
<protein>
    <submittedName>
        <fullName evidence="1">Unannotated protein</fullName>
    </submittedName>
</protein>
<sequence length="123" mass="14169">MARPTSSLVGLSSRPPLFIRLEWWLLVSVVTLTKRRGEHRDETMAVLQHRLSHSRREGDELLWMRDEVPQLDGGVCQIGHRFRKDALSPRSLNKPRERNFAGLRVEIANSSLDSLQGSQTRDR</sequence>
<organism evidence="1">
    <name type="scientific">freshwater metagenome</name>
    <dbReference type="NCBI Taxonomy" id="449393"/>
    <lineage>
        <taxon>unclassified sequences</taxon>
        <taxon>metagenomes</taxon>
        <taxon>ecological metagenomes</taxon>
    </lineage>
</organism>
<reference evidence="1" key="1">
    <citation type="submission" date="2020-05" db="EMBL/GenBank/DDBJ databases">
        <authorList>
            <person name="Chiriac C."/>
            <person name="Salcher M."/>
            <person name="Ghai R."/>
            <person name="Kavagutti S V."/>
        </authorList>
    </citation>
    <scope>NUCLEOTIDE SEQUENCE</scope>
</reference>
<dbReference type="AlphaFoldDB" id="A0A6J6SBM9"/>
<dbReference type="EMBL" id="CAEZYR010000013">
    <property type="protein sequence ID" value="CAB4732226.1"/>
    <property type="molecule type" value="Genomic_DNA"/>
</dbReference>